<sequence length="264" mass="28249">MPSYLITGANRGLGYAFVQYLSRDSSNTIIGLVRNKASADASVSRDNLKNVTMLQADISDRASLVSARDSVTSITGGKLDYLINNAAYIDLVTQANSLDDFADADKLNPDILDAELIKSFRVNVIGVIDTINTFLPLIKNGTAKKVIVISTGMADHDLVNNGQIWNSASYAISKAAANMVVSKYNARLASQGILVFALSPGVVATYSGDEPAALGDLRRMVPGWPGPLQPLESAEMCMNVIHDFSLEKGNGGAFVSHHGNKEWL</sequence>
<dbReference type="AlphaFoldDB" id="A0AAV9Q4X3"/>
<keyword evidence="2" id="KW-1185">Reference proteome</keyword>
<evidence type="ECO:0008006" key="3">
    <source>
        <dbReference type="Google" id="ProtNLM"/>
    </source>
</evidence>
<evidence type="ECO:0000313" key="2">
    <source>
        <dbReference type="Proteomes" id="UP001345827"/>
    </source>
</evidence>
<protein>
    <recommendedName>
        <fullName evidence="3">NAD(P)-binding protein</fullName>
    </recommendedName>
</protein>
<dbReference type="GO" id="GO:0016616">
    <property type="term" value="F:oxidoreductase activity, acting on the CH-OH group of donors, NAD or NADP as acceptor"/>
    <property type="evidence" value="ECO:0007669"/>
    <property type="project" value="TreeGrafter"/>
</dbReference>
<dbReference type="EMBL" id="JAXLQG010000012">
    <property type="protein sequence ID" value="KAK5534023.1"/>
    <property type="molecule type" value="Genomic_DNA"/>
</dbReference>
<gene>
    <name evidence="1" type="ORF">LTR25_007003</name>
</gene>
<dbReference type="Gene3D" id="3.40.50.720">
    <property type="entry name" value="NAD(P)-binding Rossmann-like Domain"/>
    <property type="match status" value="1"/>
</dbReference>
<dbReference type="InterPro" id="IPR036291">
    <property type="entry name" value="NAD(P)-bd_dom_sf"/>
</dbReference>
<accession>A0AAV9Q4X3</accession>
<dbReference type="InterPro" id="IPR052184">
    <property type="entry name" value="SDR_enzymes"/>
</dbReference>
<evidence type="ECO:0000313" key="1">
    <source>
        <dbReference type="EMBL" id="KAK5534023.1"/>
    </source>
</evidence>
<comment type="caution">
    <text evidence="1">The sequence shown here is derived from an EMBL/GenBank/DDBJ whole genome shotgun (WGS) entry which is preliminary data.</text>
</comment>
<dbReference type="Proteomes" id="UP001345827">
    <property type="component" value="Unassembled WGS sequence"/>
</dbReference>
<dbReference type="PANTHER" id="PTHR45458:SF3">
    <property type="entry name" value="CHAIN DEHYDROGENASE (ATSC), PUTATIVE-RELATED"/>
    <property type="match status" value="1"/>
</dbReference>
<name>A0AAV9Q4X3_9PEZI</name>
<dbReference type="PANTHER" id="PTHR45458">
    <property type="entry name" value="SHORT-CHAIN DEHYDROGENASE/REDUCTASE SDR"/>
    <property type="match status" value="1"/>
</dbReference>
<reference evidence="1 2" key="1">
    <citation type="submission" date="2023-06" db="EMBL/GenBank/DDBJ databases">
        <title>Black Yeasts Isolated from many extreme environments.</title>
        <authorList>
            <person name="Coleine C."/>
            <person name="Stajich J.E."/>
            <person name="Selbmann L."/>
        </authorList>
    </citation>
    <scope>NUCLEOTIDE SEQUENCE [LARGE SCALE GENOMIC DNA]</scope>
    <source>
        <strain evidence="1 2">CCFEE 5887</strain>
    </source>
</reference>
<proteinExistence type="predicted"/>
<dbReference type="InterPro" id="IPR002347">
    <property type="entry name" value="SDR_fam"/>
</dbReference>
<dbReference type="Pfam" id="PF00106">
    <property type="entry name" value="adh_short"/>
    <property type="match status" value="1"/>
</dbReference>
<dbReference type="SUPFAM" id="SSF51735">
    <property type="entry name" value="NAD(P)-binding Rossmann-fold domains"/>
    <property type="match status" value="1"/>
</dbReference>
<organism evidence="1 2">
    <name type="scientific">Vermiconidia calcicola</name>
    <dbReference type="NCBI Taxonomy" id="1690605"/>
    <lineage>
        <taxon>Eukaryota</taxon>
        <taxon>Fungi</taxon>
        <taxon>Dikarya</taxon>
        <taxon>Ascomycota</taxon>
        <taxon>Pezizomycotina</taxon>
        <taxon>Dothideomycetes</taxon>
        <taxon>Dothideomycetidae</taxon>
        <taxon>Mycosphaerellales</taxon>
        <taxon>Extremaceae</taxon>
        <taxon>Vermiconidia</taxon>
    </lineage>
</organism>
<dbReference type="PRINTS" id="PR00081">
    <property type="entry name" value="GDHRDH"/>
</dbReference>